<feature type="transmembrane region" description="Helical" evidence="2">
    <location>
        <begin position="37"/>
        <end position="54"/>
    </location>
</feature>
<dbReference type="Proteomes" id="UP000288805">
    <property type="component" value="Unassembled WGS sequence"/>
</dbReference>
<dbReference type="AlphaFoldDB" id="A0A438EDP2"/>
<protein>
    <submittedName>
        <fullName evidence="3">Uncharacterized protein</fullName>
    </submittedName>
</protein>
<gene>
    <name evidence="3" type="ORF">CK203_068556</name>
</gene>
<dbReference type="EMBL" id="QGNW01001308">
    <property type="protein sequence ID" value="RVW45946.1"/>
    <property type="molecule type" value="Genomic_DNA"/>
</dbReference>
<reference evidence="3 4" key="1">
    <citation type="journal article" date="2018" name="PLoS Genet.">
        <title>Population sequencing reveals clonal diversity and ancestral inbreeding in the grapevine cultivar Chardonnay.</title>
        <authorList>
            <person name="Roach M.J."/>
            <person name="Johnson D.L."/>
            <person name="Bohlmann J."/>
            <person name="van Vuuren H.J."/>
            <person name="Jones S.J."/>
            <person name="Pretorius I.S."/>
            <person name="Schmidt S.A."/>
            <person name="Borneman A.R."/>
        </authorList>
    </citation>
    <scope>NUCLEOTIDE SEQUENCE [LARGE SCALE GENOMIC DNA]</scope>
    <source>
        <strain evidence="4">cv. Chardonnay</strain>
        <tissue evidence="3">Leaf</tissue>
    </source>
</reference>
<dbReference type="GO" id="GO:0016020">
    <property type="term" value="C:membrane"/>
    <property type="evidence" value="ECO:0007669"/>
    <property type="project" value="InterPro"/>
</dbReference>
<sequence length="141" mass="15318">MMNSMFVCASWDGKCSGDTVWTSLWCPQVYISIQRSTILLTATGIPLMLIHIFSKDILLLLDESSAIASAAAVFVYGLISQLFAYMLSINSQYKSSSKPRALCSKCLHSSSHPLCPPPTVLATDTEFILVDHSGGSVCIHN</sequence>
<keyword evidence="2" id="KW-1133">Transmembrane helix</keyword>
<organism evidence="3 4">
    <name type="scientific">Vitis vinifera</name>
    <name type="common">Grape</name>
    <dbReference type="NCBI Taxonomy" id="29760"/>
    <lineage>
        <taxon>Eukaryota</taxon>
        <taxon>Viridiplantae</taxon>
        <taxon>Streptophyta</taxon>
        <taxon>Embryophyta</taxon>
        <taxon>Tracheophyta</taxon>
        <taxon>Spermatophyta</taxon>
        <taxon>Magnoliopsida</taxon>
        <taxon>eudicotyledons</taxon>
        <taxon>Gunneridae</taxon>
        <taxon>Pentapetalae</taxon>
        <taxon>rosids</taxon>
        <taxon>Vitales</taxon>
        <taxon>Vitaceae</taxon>
        <taxon>Viteae</taxon>
        <taxon>Vitis</taxon>
    </lineage>
</organism>
<keyword evidence="2" id="KW-0812">Transmembrane</keyword>
<comment type="similarity">
    <text evidence="1">Belongs to the multi antimicrobial extrusion (MATE) (TC 2.A.66.1) family.</text>
</comment>
<name>A0A438EDP2_VITVI</name>
<comment type="caution">
    <text evidence="3">The sequence shown here is derived from an EMBL/GenBank/DDBJ whole genome shotgun (WGS) entry which is preliminary data.</text>
</comment>
<evidence type="ECO:0000256" key="1">
    <source>
        <dbReference type="ARBA" id="ARBA00010199"/>
    </source>
</evidence>
<accession>A0A438EDP2</accession>
<evidence type="ECO:0000313" key="4">
    <source>
        <dbReference type="Proteomes" id="UP000288805"/>
    </source>
</evidence>
<dbReference type="InterPro" id="IPR002528">
    <property type="entry name" value="MATE_fam"/>
</dbReference>
<keyword evidence="2" id="KW-0472">Membrane</keyword>
<feature type="transmembrane region" description="Helical" evidence="2">
    <location>
        <begin position="66"/>
        <end position="88"/>
    </location>
</feature>
<evidence type="ECO:0000256" key="2">
    <source>
        <dbReference type="SAM" id="Phobius"/>
    </source>
</evidence>
<dbReference type="GO" id="GO:0042910">
    <property type="term" value="F:xenobiotic transmembrane transporter activity"/>
    <property type="evidence" value="ECO:0007669"/>
    <property type="project" value="InterPro"/>
</dbReference>
<dbReference type="Pfam" id="PF01554">
    <property type="entry name" value="MatE"/>
    <property type="match status" value="1"/>
</dbReference>
<dbReference type="GO" id="GO:0015297">
    <property type="term" value="F:antiporter activity"/>
    <property type="evidence" value="ECO:0007669"/>
    <property type="project" value="InterPro"/>
</dbReference>
<evidence type="ECO:0000313" key="3">
    <source>
        <dbReference type="EMBL" id="RVW45946.1"/>
    </source>
</evidence>
<proteinExistence type="inferred from homology"/>